<proteinExistence type="predicted"/>
<evidence type="ECO:0000313" key="1">
    <source>
        <dbReference type="EMBL" id="KAG5622133.1"/>
    </source>
</evidence>
<organism evidence="1 2">
    <name type="scientific">Solanum commersonii</name>
    <name type="common">Commerson's wild potato</name>
    <name type="synonym">Commerson's nightshade</name>
    <dbReference type="NCBI Taxonomy" id="4109"/>
    <lineage>
        <taxon>Eukaryota</taxon>
        <taxon>Viridiplantae</taxon>
        <taxon>Streptophyta</taxon>
        <taxon>Embryophyta</taxon>
        <taxon>Tracheophyta</taxon>
        <taxon>Spermatophyta</taxon>
        <taxon>Magnoliopsida</taxon>
        <taxon>eudicotyledons</taxon>
        <taxon>Gunneridae</taxon>
        <taxon>Pentapetalae</taxon>
        <taxon>asterids</taxon>
        <taxon>lamiids</taxon>
        <taxon>Solanales</taxon>
        <taxon>Solanaceae</taxon>
        <taxon>Solanoideae</taxon>
        <taxon>Solaneae</taxon>
        <taxon>Solanum</taxon>
    </lineage>
</organism>
<dbReference type="AlphaFoldDB" id="A0A9J6ABV8"/>
<gene>
    <name evidence="1" type="ORF">H5410_007351</name>
</gene>
<comment type="caution">
    <text evidence="1">The sequence shown here is derived from an EMBL/GenBank/DDBJ whole genome shotgun (WGS) entry which is preliminary data.</text>
</comment>
<accession>A0A9J6ABV8</accession>
<reference evidence="1 2" key="1">
    <citation type="submission" date="2020-09" db="EMBL/GenBank/DDBJ databases">
        <title>De no assembly of potato wild relative species, Solanum commersonii.</title>
        <authorList>
            <person name="Cho K."/>
        </authorList>
    </citation>
    <scope>NUCLEOTIDE SEQUENCE [LARGE SCALE GENOMIC DNA]</scope>
    <source>
        <strain evidence="1">LZ3.2</strain>
        <tissue evidence="1">Leaf</tissue>
    </source>
</reference>
<keyword evidence="2" id="KW-1185">Reference proteome</keyword>
<dbReference type="Proteomes" id="UP000824120">
    <property type="component" value="Chromosome 2"/>
</dbReference>
<sequence>MTETKVQKIIKFQPFQGYCCCLVNYGFQPNFAPHFSSLELLLLLVVATDPLVLLGLQPNDINFPFNWFKGELTRRGKCKSRSPIGLKRESS</sequence>
<evidence type="ECO:0000313" key="2">
    <source>
        <dbReference type="Proteomes" id="UP000824120"/>
    </source>
</evidence>
<name>A0A9J6ABV8_SOLCO</name>
<protein>
    <submittedName>
        <fullName evidence="1">Uncharacterized protein</fullName>
    </submittedName>
</protein>
<dbReference type="EMBL" id="JACXVP010000002">
    <property type="protein sequence ID" value="KAG5622133.1"/>
    <property type="molecule type" value="Genomic_DNA"/>
</dbReference>